<evidence type="ECO:0000256" key="5">
    <source>
        <dbReference type="ARBA" id="ARBA00022597"/>
    </source>
</evidence>
<evidence type="ECO:0000256" key="11">
    <source>
        <dbReference type="SAM" id="MobiDB-lite"/>
    </source>
</evidence>
<feature type="transmembrane region" description="Helical" evidence="9">
    <location>
        <begin position="520"/>
        <end position="542"/>
    </location>
</feature>
<organism evidence="13 14">
    <name type="scientific">Isoptericola jiangsuensis</name>
    <dbReference type="NCBI Taxonomy" id="548579"/>
    <lineage>
        <taxon>Bacteria</taxon>
        <taxon>Bacillati</taxon>
        <taxon>Actinomycetota</taxon>
        <taxon>Actinomycetes</taxon>
        <taxon>Micrococcales</taxon>
        <taxon>Promicromonosporaceae</taxon>
        <taxon>Isoptericola</taxon>
    </lineage>
</organism>
<name>A0A2A9EZ64_9MICO</name>
<dbReference type="SUPFAM" id="SSF161098">
    <property type="entry name" value="MetI-like"/>
    <property type="match status" value="1"/>
</dbReference>
<evidence type="ECO:0000259" key="12">
    <source>
        <dbReference type="PROSITE" id="PS50928"/>
    </source>
</evidence>
<dbReference type="Pfam" id="PF00528">
    <property type="entry name" value="BPD_transp_1"/>
    <property type="match status" value="1"/>
</dbReference>
<sequence length="552" mass="59646">MSTDPRPGAPATDARPGSVVTAEPPGDEGHRRPRRSRPDESPARRYGAGFLAKLALMAVVDAFGVYVVWSAWVAGSWVILGAMVAMLLVANWVYFSRRTVPLKYVLPGLVFLFTFQVFTIAYTGWVAFTNYGDGHNSTKEDAVAALLVQNERRVEGSPSMPLTVVADGDQLGFAVVQPDGTTAVGDADDPLTTVDATVTDGRVAAVDGWEVLDRQQVLERQDEVTNLRVPVSDDAADGSVRTTDARTGYVYTSALVYDEAADTMTDTTTGTVYTPNDSGQFEAADGSTLAVGWRVFVGFDNFTQAFSDSRYAGPFLQVVIWTFVFAIASVGTTFLLGMFLATVFNTPIRGRKVYRTLLILPYAIPGFVAPLLWSGLLNRSFGFVNQVLLGGAAIPWLTDPWLAKLSLIGVNLWLGFPYMFLICTGALQSLPGDVMEAAKIDGASRWRTWRSVTMPLLLVSTAPLLISSFAFNFNNFALVYMLTGGGPRFEDASVPLGHTDILITMVYSVAGLDGNAPKNFGLASALSIVIFVIIATISAVAFRRTRALEEIN</sequence>
<evidence type="ECO:0000256" key="10">
    <source>
        <dbReference type="RuleBase" id="RU367050"/>
    </source>
</evidence>
<feature type="transmembrane region" description="Helical" evidence="9">
    <location>
        <begin position="405"/>
        <end position="427"/>
    </location>
</feature>
<keyword evidence="14" id="KW-1185">Reference proteome</keyword>
<dbReference type="InterPro" id="IPR047103">
    <property type="entry name" value="MalF_P2_sf"/>
</dbReference>
<comment type="similarity">
    <text evidence="2 10">Belongs to the binding-protein-dependent transport system permease family. MalFG subfamily.</text>
</comment>
<feature type="transmembrane region" description="Helical" evidence="9">
    <location>
        <begin position="50"/>
        <end position="69"/>
    </location>
</feature>
<feature type="transmembrane region" description="Helical" evidence="9">
    <location>
        <begin position="318"/>
        <end position="341"/>
    </location>
</feature>
<dbReference type="InterPro" id="IPR000515">
    <property type="entry name" value="MetI-like"/>
</dbReference>
<comment type="subcellular location">
    <subcellularLocation>
        <location evidence="1 9">Cell membrane</location>
        <topology evidence="1 9">Multi-pass membrane protein</topology>
    </subcellularLocation>
</comment>
<dbReference type="SUPFAM" id="SSF160964">
    <property type="entry name" value="MalF N-terminal region-like"/>
    <property type="match status" value="1"/>
</dbReference>
<keyword evidence="4 10" id="KW-1003">Cell membrane</keyword>
<keyword evidence="8 9" id="KW-0472">Membrane</keyword>
<dbReference type="Gene3D" id="2.40.430.10">
    <property type="entry name" value="D-maltodextrin-binding protein, MBP"/>
    <property type="match status" value="1"/>
</dbReference>
<evidence type="ECO:0000256" key="6">
    <source>
        <dbReference type="ARBA" id="ARBA00022692"/>
    </source>
</evidence>
<feature type="transmembrane region" description="Helical" evidence="9">
    <location>
        <begin position="75"/>
        <end position="94"/>
    </location>
</feature>
<dbReference type="GO" id="GO:0015423">
    <property type="term" value="F:ABC-type maltose transporter activity"/>
    <property type="evidence" value="ECO:0007669"/>
    <property type="project" value="TreeGrafter"/>
</dbReference>
<dbReference type="PANTHER" id="PTHR47314">
    <property type="entry name" value="MALTOSE/MALTODEXTRIN TRANSPORT SYSTEM PERMEASE PROTEIN MALF"/>
    <property type="match status" value="1"/>
</dbReference>
<dbReference type="Pfam" id="PF16296">
    <property type="entry name" value="TM_PBP2_N"/>
    <property type="match status" value="1"/>
</dbReference>
<evidence type="ECO:0000313" key="13">
    <source>
        <dbReference type="EMBL" id="PFG43602.1"/>
    </source>
</evidence>
<evidence type="ECO:0000256" key="4">
    <source>
        <dbReference type="ARBA" id="ARBA00022475"/>
    </source>
</evidence>
<dbReference type="OrthoDB" id="9805974at2"/>
<dbReference type="PROSITE" id="PS50928">
    <property type="entry name" value="ABC_TM1"/>
    <property type="match status" value="1"/>
</dbReference>
<feature type="transmembrane region" description="Helical" evidence="9">
    <location>
        <begin position="106"/>
        <end position="128"/>
    </location>
</feature>
<dbReference type="GO" id="GO:1990060">
    <property type="term" value="C:maltose transport complex"/>
    <property type="evidence" value="ECO:0007669"/>
    <property type="project" value="TreeGrafter"/>
</dbReference>
<comment type="function">
    <text evidence="10">Part of the ABC transporter complex MalEFGK involved in maltose/maltodextrin import. Probably responsible for the translocation of the substrate across the membrane.</text>
</comment>
<dbReference type="Gene3D" id="3.10.650.10">
    <property type="entry name" value="MalF N-terminal region-like"/>
    <property type="match status" value="1"/>
</dbReference>
<dbReference type="GO" id="GO:0042956">
    <property type="term" value="P:maltodextrin transmembrane transport"/>
    <property type="evidence" value="ECO:0007669"/>
    <property type="project" value="TreeGrafter"/>
</dbReference>
<evidence type="ECO:0000256" key="1">
    <source>
        <dbReference type="ARBA" id="ARBA00004651"/>
    </source>
</evidence>
<feature type="transmembrane region" description="Helical" evidence="9">
    <location>
        <begin position="353"/>
        <end position="373"/>
    </location>
</feature>
<dbReference type="RefSeq" id="WP_098463936.1">
    <property type="nucleotide sequence ID" value="NZ_PDJJ01000001.1"/>
</dbReference>
<keyword evidence="7 9" id="KW-1133">Transmembrane helix</keyword>
<dbReference type="Gene3D" id="1.20.58.370">
    <property type="entry name" value="MalF N-terminal region-like"/>
    <property type="match status" value="1"/>
</dbReference>
<dbReference type="InterPro" id="IPR035906">
    <property type="entry name" value="MetI-like_sf"/>
</dbReference>
<evidence type="ECO:0000256" key="8">
    <source>
        <dbReference type="ARBA" id="ARBA00023136"/>
    </source>
</evidence>
<evidence type="ECO:0000313" key="14">
    <source>
        <dbReference type="Proteomes" id="UP000224130"/>
    </source>
</evidence>
<feature type="domain" description="ABC transmembrane type-1" evidence="12">
    <location>
        <begin position="319"/>
        <end position="541"/>
    </location>
</feature>
<feature type="region of interest" description="Disordered" evidence="11">
    <location>
        <begin position="1"/>
        <end position="43"/>
    </location>
</feature>
<dbReference type="PANTHER" id="PTHR47314:SF1">
    <property type="entry name" value="MALTOSE_MALTODEXTRIN TRANSPORT SYSTEM PERMEASE PROTEIN MALF"/>
    <property type="match status" value="1"/>
</dbReference>
<dbReference type="InterPro" id="IPR035277">
    <property type="entry name" value="MalF_N"/>
</dbReference>
<reference evidence="13 14" key="1">
    <citation type="submission" date="2017-10" db="EMBL/GenBank/DDBJ databases">
        <title>Sequencing the genomes of 1000 actinobacteria strains.</title>
        <authorList>
            <person name="Klenk H.-P."/>
        </authorList>
    </citation>
    <scope>NUCLEOTIDE SEQUENCE [LARGE SCALE GENOMIC DNA]</scope>
    <source>
        <strain evidence="13 14">DSM 21863</strain>
    </source>
</reference>
<dbReference type="AlphaFoldDB" id="A0A2A9EZ64"/>
<dbReference type="Proteomes" id="UP000224130">
    <property type="component" value="Unassembled WGS sequence"/>
</dbReference>
<keyword evidence="5 10" id="KW-0762">Sugar transport</keyword>
<dbReference type="InterPro" id="IPR032550">
    <property type="entry name" value="TM_PBP2_N"/>
</dbReference>
<accession>A0A2A9EZ64</accession>
<evidence type="ECO:0000256" key="9">
    <source>
        <dbReference type="RuleBase" id="RU363032"/>
    </source>
</evidence>
<keyword evidence="3 9" id="KW-0813">Transport</keyword>
<dbReference type="EMBL" id="PDJJ01000001">
    <property type="protein sequence ID" value="PFG43602.1"/>
    <property type="molecule type" value="Genomic_DNA"/>
</dbReference>
<keyword evidence="6 9" id="KW-0812">Transmembrane</keyword>
<evidence type="ECO:0000256" key="7">
    <source>
        <dbReference type="ARBA" id="ARBA00022989"/>
    </source>
</evidence>
<gene>
    <name evidence="13" type="ORF">ATJ88_2308</name>
</gene>
<dbReference type="CDD" id="cd06261">
    <property type="entry name" value="TM_PBP2"/>
    <property type="match status" value="1"/>
</dbReference>
<feature type="transmembrane region" description="Helical" evidence="9">
    <location>
        <begin position="448"/>
        <end position="471"/>
    </location>
</feature>
<protein>
    <recommendedName>
        <fullName evidence="10">Maltose/maltodextrin transport system permease protein</fullName>
    </recommendedName>
</protein>
<proteinExistence type="inferred from homology"/>
<evidence type="ECO:0000256" key="3">
    <source>
        <dbReference type="ARBA" id="ARBA00022448"/>
    </source>
</evidence>
<dbReference type="Gene3D" id="1.10.3720.10">
    <property type="entry name" value="MetI-like"/>
    <property type="match status" value="1"/>
</dbReference>
<evidence type="ECO:0000256" key="2">
    <source>
        <dbReference type="ARBA" id="ARBA00009047"/>
    </source>
</evidence>
<comment type="caution">
    <text evidence="13">The sequence shown here is derived from an EMBL/GenBank/DDBJ whole genome shotgun (WGS) entry which is preliminary data.</text>
</comment>